<dbReference type="PANTHER" id="PTHR34512">
    <property type="entry name" value="CELL SURFACE PROTEIN"/>
    <property type="match status" value="1"/>
</dbReference>
<comment type="caution">
    <text evidence="3">The sequence shown here is derived from an EMBL/GenBank/DDBJ whole genome shotgun (WGS) entry which is preliminary data.</text>
</comment>
<evidence type="ECO:0000259" key="2">
    <source>
        <dbReference type="Pfam" id="PF13360"/>
    </source>
</evidence>
<dbReference type="SUPFAM" id="SSF50998">
    <property type="entry name" value="Quinoprotein alcohol dehydrogenase-like"/>
    <property type="match status" value="1"/>
</dbReference>
<dbReference type="InterPro" id="IPR002372">
    <property type="entry name" value="PQQ_rpt_dom"/>
</dbReference>
<proteinExistence type="predicted"/>
<dbReference type="Gene3D" id="2.130.10.10">
    <property type="entry name" value="YVTN repeat-like/Quinoprotein amine dehydrogenase"/>
    <property type="match status" value="1"/>
</dbReference>
<feature type="chain" id="PRO_5046325425" evidence="1">
    <location>
        <begin position="24"/>
        <end position="438"/>
    </location>
</feature>
<feature type="domain" description="Pyrrolo-quinoline quinone repeat" evidence="2">
    <location>
        <begin position="87"/>
        <end position="353"/>
    </location>
</feature>
<dbReference type="Proteomes" id="UP000609651">
    <property type="component" value="Unassembled WGS sequence"/>
</dbReference>
<accession>A0ABX1VI16</accession>
<name>A0ABX1VI16_9PLAN</name>
<gene>
    <name evidence="3" type="primary">bamB_16</name>
    <name evidence="3" type="ORF">LzC2_32550</name>
</gene>
<keyword evidence="1" id="KW-0732">Signal</keyword>
<dbReference type="EMBL" id="WTPX01000125">
    <property type="protein sequence ID" value="NNJ27155.1"/>
    <property type="molecule type" value="Genomic_DNA"/>
</dbReference>
<evidence type="ECO:0000313" key="4">
    <source>
        <dbReference type="Proteomes" id="UP000609651"/>
    </source>
</evidence>
<protein>
    <submittedName>
        <fullName evidence="3">Outer membrane protein assembly factor BamB</fullName>
    </submittedName>
</protein>
<sequence>MPARSLLLSTAALFAVVVSPLSAGDWPQWRGPDRDGFAADDETLGPEWGENGPEELWSLKGMGKGFASVAVVGSRLYTTGNVDGAQQVIAVDLPTGDGQPSIAWSTPITDGVPKHGYDGSRSTPTVVGDKLYVTGSGGSIACLSTDGDKLWSKNFSDEYGSGNQSWGYAESPLVDGDRVIFTPGSQRAMMVVCDRHSGEEIWRAPYPEQLDGGKREAGYSSAVISEGGGVKHYVQMTGAGPIGLRATDGKVLWGSPAAANGTAVIPTPLVGGPGGDWVFVSSGYGAGAACFKLSPARGNSVKVDTVYELDGKDFQNHHGQMILSDGYIYAGTGHGGRANSPVCLKLENGRIIWGGGKDKLTGPGKGSAAVIAVGDELLFRYQSGEISRMALTTEGYEPTGLFTPRVNENDPSWAHPAVAGGVLFVREQDTLMAYRAGN</sequence>
<keyword evidence="4" id="KW-1185">Reference proteome</keyword>
<feature type="signal peptide" evidence="1">
    <location>
        <begin position="1"/>
        <end position="23"/>
    </location>
</feature>
<dbReference type="RefSeq" id="WP_171188905.1">
    <property type="nucleotide sequence ID" value="NZ_WTPX01000125.1"/>
</dbReference>
<reference evidence="3 4" key="1">
    <citation type="journal article" date="2020" name="Syst. Appl. Microbiol.">
        <title>Alienimonas chondri sp. nov., a novel planctomycete isolated from the biofilm of the red alga Chondrus crispus.</title>
        <authorList>
            <person name="Vitorino I."/>
            <person name="Albuquerque L."/>
            <person name="Wiegand S."/>
            <person name="Kallscheuer N."/>
            <person name="da Costa M.S."/>
            <person name="Lobo-da-Cunha A."/>
            <person name="Jogler C."/>
            <person name="Lage O.M."/>
        </authorList>
    </citation>
    <scope>NUCLEOTIDE SEQUENCE [LARGE SCALE GENOMIC DNA]</scope>
    <source>
        <strain evidence="3 4">LzC2</strain>
    </source>
</reference>
<dbReference type="PANTHER" id="PTHR34512:SF30">
    <property type="entry name" value="OUTER MEMBRANE PROTEIN ASSEMBLY FACTOR BAMB"/>
    <property type="match status" value="1"/>
</dbReference>
<organism evidence="3 4">
    <name type="scientific">Alienimonas chondri</name>
    <dbReference type="NCBI Taxonomy" id="2681879"/>
    <lineage>
        <taxon>Bacteria</taxon>
        <taxon>Pseudomonadati</taxon>
        <taxon>Planctomycetota</taxon>
        <taxon>Planctomycetia</taxon>
        <taxon>Planctomycetales</taxon>
        <taxon>Planctomycetaceae</taxon>
        <taxon>Alienimonas</taxon>
    </lineage>
</organism>
<dbReference type="InterPro" id="IPR015943">
    <property type="entry name" value="WD40/YVTN_repeat-like_dom_sf"/>
</dbReference>
<evidence type="ECO:0000256" key="1">
    <source>
        <dbReference type="SAM" id="SignalP"/>
    </source>
</evidence>
<dbReference type="Pfam" id="PF13360">
    <property type="entry name" value="PQQ_2"/>
    <property type="match status" value="1"/>
</dbReference>
<dbReference type="InterPro" id="IPR011047">
    <property type="entry name" value="Quinoprotein_ADH-like_sf"/>
</dbReference>
<evidence type="ECO:0000313" key="3">
    <source>
        <dbReference type="EMBL" id="NNJ27155.1"/>
    </source>
</evidence>